<organism evidence="1 2">
    <name type="scientific">Turnera subulata</name>
    <dbReference type="NCBI Taxonomy" id="218843"/>
    <lineage>
        <taxon>Eukaryota</taxon>
        <taxon>Viridiplantae</taxon>
        <taxon>Streptophyta</taxon>
        <taxon>Embryophyta</taxon>
        <taxon>Tracheophyta</taxon>
        <taxon>Spermatophyta</taxon>
        <taxon>Magnoliopsida</taxon>
        <taxon>eudicotyledons</taxon>
        <taxon>Gunneridae</taxon>
        <taxon>Pentapetalae</taxon>
        <taxon>rosids</taxon>
        <taxon>fabids</taxon>
        <taxon>Malpighiales</taxon>
        <taxon>Passifloraceae</taxon>
        <taxon>Turnera</taxon>
    </lineage>
</organism>
<accession>A0A9Q0J2C5</accession>
<dbReference type="AlphaFoldDB" id="A0A9Q0J2C5"/>
<proteinExistence type="predicted"/>
<evidence type="ECO:0000313" key="2">
    <source>
        <dbReference type="Proteomes" id="UP001141552"/>
    </source>
</evidence>
<dbReference type="PANTHER" id="PTHR33103:SF27">
    <property type="entry name" value="OS04G0594700 PROTEIN"/>
    <property type="match status" value="1"/>
</dbReference>
<dbReference type="Pfam" id="PF05056">
    <property type="entry name" value="DUF674"/>
    <property type="match status" value="1"/>
</dbReference>
<comment type="caution">
    <text evidence="1">The sequence shown here is derived from an EMBL/GenBank/DDBJ whole genome shotgun (WGS) entry which is preliminary data.</text>
</comment>
<reference evidence="1" key="1">
    <citation type="submission" date="2022-02" db="EMBL/GenBank/DDBJ databases">
        <authorList>
            <person name="Henning P.M."/>
            <person name="McCubbin A.G."/>
            <person name="Shore J.S."/>
        </authorList>
    </citation>
    <scope>NUCLEOTIDE SEQUENCE</scope>
    <source>
        <strain evidence="1">F60SS</strain>
        <tissue evidence="1">Leaves</tissue>
    </source>
</reference>
<protein>
    <submittedName>
        <fullName evidence="1">Uncharacterized protein</fullName>
    </submittedName>
</protein>
<dbReference type="OrthoDB" id="2014278at2759"/>
<dbReference type="EMBL" id="JAKUCV010006510">
    <property type="protein sequence ID" value="KAJ4827041.1"/>
    <property type="molecule type" value="Genomic_DNA"/>
</dbReference>
<keyword evidence="2" id="KW-1185">Reference proteome</keyword>
<dbReference type="InterPro" id="IPR007750">
    <property type="entry name" value="DUF674"/>
</dbReference>
<dbReference type="Proteomes" id="UP001141552">
    <property type="component" value="Unassembled WGS sequence"/>
</dbReference>
<dbReference type="PANTHER" id="PTHR33103">
    <property type="entry name" value="OS01G0153900 PROTEIN"/>
    <property type="match status" value="1"/>
</dbReference>
<evidence type="ECO:0000313" key="1">
    <source>
        <dbReference type="EMBL" id="KAJ4827041.1"/>
    </source>
</evidence>
<name>A0A9Q0J2C5_9ROSI</name>
<gene>
    <name evidence="1" type="ORF">Tsubulata_016318</name>
</gene>
<reference evidence="1" key="2">
    <citation type="journal article" date="2023" name="Plants (Basel)">
        <title>Annotation of the Turnera subulata (Passifloraceae) Draft Genome Reveals the S-Locus Evolved after the Divergence of Turneroideae from Passifloroideae in a Stepwise Manner.</title>
        <authorList>
            <person name="Henning P.M."/>
            <person name="Roalson E.H."/>
            <person name="Mir W."/>
            <person name="McCubbin A.G."/>
            <person name="Shore J.S."/>
        </authorList>
    </citation>
    <scope>NUCLEOTIDE SEQUENCE</scope>
    <source>
        <strain evidence="1">F60SS</strain>
    </source>
</reference>
<sequence>MSIISLKAVIDEANNRVLFVQAGHDFVDTLFSFLTMPLGEIIRLLRGSSSVLPMMGGMGYIYNSVENLDQKHFWSETCRTMLLQPRNGYAIRYCKELKLELDNGMSLKHYNCSTYNCKDSSASILLSYYSNVTCCCGRPMKHEITKNYFLGVEKNAAVFDCGGVFVTGLVTSFIVSDELQVIPPSTEAGLKFLSKLPVMDEKSIVQRSFDVGVKEVRNTKICANDVYILY</sequence>